<name>N1UAV1_9LEPT</name>
<dbReference type="Proteomes" id="UP000012249">
    <property type="component" value="Unassembled WGS sequence"/>
</dbReference>
<reference evidence="1 2" key="1">
    <citation type="submission" date="2013-02" db="EMBL/GenBank/DDBJ databases">
        <authorList>
            <person name="Harkins D.M."/>
            <person name="Durkin A.S."/>
            <person name="Brinkac L.M."/>
            <person name="Haft D.H."/>
            <person name="Selengut J.D."/>
            <person name="Sanka R."/>
            <person name="DePew J."/>
            <person name="Purushe J."/>
            <person name="Haake D.A."/>
            <person name="Matsunaga J."/>
            <person name="Vinetz J.M."/>
            <person name="Sutton G.G."/>
            <person name="Nierman W.C."/>
            <person name="Fouts D.E."/>
        </authorList>
    </citation>
    <scope>NUCLEOTIDE SEQUENCE [LARGE SCALE GENOMIC DNA]</scope>
    <source>
        <strain evidence="1 2">Ecochallenge</strain>
    </source>
</reference>
<evidence type="ECO:0000313" key="2">
    <source>
        <dbReference type="Proteomes" id="UP000012249"/>
    </source>
</evidence>
<comment type="caution">
    <text evidence="1">The sequence shown here is derived from an EMBL/GenBank/DDBJ whole genome shotgun (WGS) entry which is preliminary data.</text>
</comment>
<dbReference type="AlphaFoldDB" id="N1UAV1"/>
<organism evidence="1 2">
    <name type="scientific">Leptospira weilii str. Ecochallenge</name>
    <dbReference type="NCBI Taxonomy" id="1049986"/>
    <lineage>
        <taxon>Bacteria</taxon>
        <taxon>Pseudomonadati</taxon>
        <taxon>Spirochaetota</taxon>
        <taxon>Spirochaetia</taxon>
        <taxon>Leptospirales</taxon>
        <taxon>Leptospiraceae</taxon>
        <taxon>Leptospira</taxon>
    </lineage>
</organism>
<gene>
    <name evidence="1" type="ORF">LEP1GSC043_1528</name>
</gene>
<sequence>MAVVELEEGIKAMGILEGEVSVTESVKIDLPVQFQRDEPGIGFIFGLVSSPKSREKSSP</sequence>
<accession>N1UAV1</accession>
<evidence type="ECO:0000313" key="1">
    <source>
        <dbReference type="EMBL" id="EMY15341.1"/>
    </source>
</evidence>
<protein>
    <submittedName>
        <fullName evidence="1">Uncharacterized protein</fullName>
    </submittedName>
</protein>
<proteinExistence type="predicted"/>
<dbReference type="EMBL" id="AHMI02000097">
    <property type="protein sequence ID" value="EMY15341.1"/>
    <property type="molecule type" value="Genomic_DNA"/>
</dbReference>